<feature type="signal peptide" evidence="1">
    <location>
        <begin position="1"/>
        <end position="29"/>
    </location>
</feature>
<gene>
    <name evidence="2" type="ORF">ACFPFX_12395</name>
</gene>
<dbReference type="EMBL" id="JBHSIZ010000014">
    <property type="protein sequence ID" value="MFC4957090.1"/>
    <property type="molecule type" value="Genomic_DNA"/>
</dbReference>
<evidence type="ECO:0000313" key="3">
    <source>
        <dbReference type="Proteomes" id="UP001595834"/>
    </source>
</evidence>
<sequence length="195" mass="20855">MSARMLTKSLALAASVCAAATIIAPAANAAPAPAPASVKHTISKPMRQIGFNPEIARAHGYSFSKDSQGIWHTFKEDTKGEMTPQNTTNGDCGSAYVTVAATGSGDQANLDTGYTSKLPSISYNWAVKVVDNYGTSHQKWGGNFFPPTSTWHGHRLITSGGPNWVYVQVDSSWVWLADGEECGAFNPSDSTYVHR</sequence>
<feature type="chain" id="PRO_5045338115" description="Secreted protein" evidence="1">
    <location>
        <begin position="30"/>
        <end position="195"/>
    </location>
</feature>
<reference evidence="3" key="1">
    <citation type="journal article" date="2019" name="Int. J. Syst. Evol. Microbiol.">
        <title>The Global Catalogue of Microorganisms (GCM) 10K type strain sequencing project: providing services to taxonomists for standard genome sequencing and annotation.</title>
        <authorList>
            <consortium name="The Broad Institute Genomics Platform"/>
            <consortium name="The Broad Institute Genome Sequencing Center for Infectious Disease"/>
            <person name="Wu L."/>
            <person name="Ma J."/>
        </authorList>
    </citation>
    <scope>NUCLEOTIDE SEQUENCE [LARGE SCALE GENOMIC DNA]</scope>
    <source>
        <strain evidence="3">CCM 7224</strain>
    </source>
</reference>
<evidence type="ECO:0000313" key="2">
    <source>
        <dbReference type="EMBL" id="MFC4957090.1"/>
    </source>
</evidence>
<accession>A0ABV9UNW6</accession>
<organism evidence="2 3">
    <name type="scientific">Streptomyces mauvecolor</name>
    <dbReference type="NCBI Taxonomy" id="58345"/>
    <lineage>
        <taxon>Bacteria</taxon>
        <taxon>Bacillati</taxon>
        <taxon>Actinomycetota</taxon>
        <taxon>Actinomycetes</taxon>
        <taxon>Kitasatosporales</taxon>
        <taxon>Streptomycetaceae</taxon>
        <taxon>Streptomyces</taxon>
    </lineage>
</organism>
<name>A0ABV9UNW6_9ACTN</name>
<keyword evidence="3" id="KW-1185">Reference proteome</keyword>
<keyword evidence="1" id="KW-0732">Signal</keyword>
<dbReference type="RefSeq" id="WP_344380974.1">
    <property type="nucleotide sequence ID" value="NZ_BAAASQ010000081.1"/>
</dbReference>
<proteinExistence type="predicted"/>
<dbReference type="Proteomes" id="UP001595834">
    <property type="component" value="Unassembled WGS sequence"/>
</dbReference>
<evidence type="ECO:0008006" key="4">
    <source>
        <dbReference type="Google" id="ProtNLM"/>
    </source>
</evidence>
<protein>
    <recommendedName>
        <fullName evidence="4">Secreted protein</fullName>
    </recommendedName>
</protein>
<evidence type="ECO:0000256" key="1">
    <source>
        <dbReference type="SAM" id="SignalP"/>
    </source>
</evidence>
<comment type="caution">
    <text evidence="2">The sequence shown here is derived from an EMBL/GenBank/DDBJ whole genome shotgun (WGS) entry which is preliminary data.</text>
</comment>